<name>A0ACC0UEI4_9AGAM</name>
<gene>
    <name evidence="1" type="ORF">F5148DRAFT_660229</name>
</gene>
<proteinExistence type="predicted"/>
<sequence length="486" mass="50833">MRLDALPLSLVLSLLIRVSVDHALAAPSWLGQPSSLPSRGLHIPLLRRAVARRDDDELGRWAKQQKQYVEAKYGRPGSTTSKRSTGYNLLVNQGLDSSYYGSLAVGTPAVAYNVILDTGSADFWLIDSTCTQNCDGLPVFNPSSSSTFTNGSKAFSITYGSGQATGTLATDVVQMAGFEVNNQVFALCSQISSGLLASPVSGLMGLGWQSLSSSGATPFWQSLYEGNVWDEPVMAFYLTRFLNESNVNAEEPGGVFTMGTTNTSLYTGQIDYQSVPSGSVNYWTLPLTNLSVGSSSVTLPSGSSSYAAIDTGTTLIGGPATQVAALYALIPGSSPGTGNYEGYYTFPCSTTIDVTLSFGGKTWSISQDDFKMAQLSGSQCLGAVFAYSGLGNGDGPAWIVGDTFLKNVYTVFRANPPSVGFATLAADAQSSVARLGVPTATIGAVSASVTGSGTGRTLQNAALPHAIPRFAALLLCALSASSFYLL</sequence>
<organism evidence="1 2">
    <name type="scientific">Russula earlei</name>
    <dbReference type="NCBI Taxonomy" id="71964"/>
    <lineage>
        <taxon>Eukaryota</taxon>
        <taxon>Fungi</taxon>
        <taxon>Dikarya</taxon>
        <taxon>Basidiomycota</taxon>
        <taxon>Agaricomycotina</taxon>
        <taxon>Agaricomycetes</taxon>
        <taxon>Russulales</taxon>
        <taxon>Russulaceae</taxon>
        <taxon>Russula</taxon>
    </lineage>
</organism>
<keyword evidence="1" id="KW-0378">Hydrolase</keyword>
<dbReference type="Proteomes" id="UP001207468">
    <property type="component" value="Unassembled WGS sequence"/>
</dbReference>
<protein>
    <submittedName>
        <fullName evidence="1">Acid protease</fullName>
    </submittedName>
</protein>
<evidence type="ECO:0000313" key="2">
    <source>
        <dbReference type="Proteomes" id="UP001207468"/>
    </source>
</evidence>
<keyword evidence="2" id="KW-1185">Reference proteome</keyword>
<dbReference type="EMBL" id="JAGFNK010000050">
    <property type="protein sequence ID" value="KAI9510043.1"/>
    <property type="molecule type" value="Genomic_DNA"/>
</dbReference>
<evidence type="ECO:0000313" key="1">
    <source>
        <dbReference type="EMBL" id="KAI9510043.1"/>
    </source>
</evidence>
<reference evidence="1" key="1">
    <citation type="submission" date="2021-03" db="EMBL/GenBank/DDBJ databases">
        <title>Evolutionary priming and transition to the ectomycorrhizal habit in an iconic lineage of mushroom-forming fungi: is preadaptation a requirement?</title>
        <authorList>
            <consortium name="DOE Joint Genome Institute"/>
            <person name="Looney B.P."/>
            <person name="Miyauchi S."/>
            <person name="Morin E."/>
            <person name="Drula E."/>
            <person name="Courty P.E."/>
            <person name="Chicoki N."/>
            <person name="Fauchery L."/>
            <person name="Kohler A."/>
            <person name="Kuo A."/>
            <person name="LaButti K."/>
            <person name="Pangilinan J."/>
            <person name="Lipzen A."/>
            <person name="Riley R."/>
            <person name="Andreopoulos W."/>
            <person name="He G."/>
            <person name="Johnson J."/>
            <person name="Barry K.W."/>
            <person name="Grigoriev I.V."/>
            <person name="Nagy L."/>
            <person name="Hibbett D."/>
            <person name="Henrissat B."/>
            <person name="Matheny P.B."/>
            <person name="Labbe J."/>
            <person name="Martin A.F."/>
        </authorList>
    </citation>
    <scope>NUCLEOTIDE SEQUENCE</scope>
    <source>
        <strain evidence="1">BPL698</strain>
    </source>
</reference>
<keyword evidence="1" id="KW-0645">Protease</keyword>
<comment type="caution">
    <text evidence="1">The sequence shown here is derived from an EMBL/GenBank/DDBJ whole genome shotgun (WGS) entry which is preliminary data.</text>
</comment>
<accession>A0ACC0UEI4</accession>